<dbReference type="InterPro" id="IPR039425">
    <property type="entry name" value="RNA_pol_sigma-70-like"/>
</dbReference>
<dbReference type="Gene3D" id="1.10.10.10">
    <property type="entry name" value="Winged helix-like DNA-binding domain superfamily/Winged helix DNA-binding domain"/>
    <property type="match status" value="1"/>
</dbReference>
<dbReference type="InterPro" id="IPR013325">
    <property type="entry name" value="RNA_pol_sigma_r2"/>
</dbReference>
<dbReference type="Pfam" id="PF04542">
    <property type="entry name" value="Sigma70_r2"/>
    <property type="match status" value="1"/>
</dbReference>
<dbReference type="InterPro" id="IPR013249">
    <property type="entry name" value="RNA_pol_sigma70_r4_t2"/>
</dbReference>
<protein>
    <submittedName>
        <fullName evidence="7">RNA polymerase sigma factor sigV</fullName>
    </submittedName>
</protein>
<evidence type="ECO:0000256" key="1">
    <source>
        <dbReference type="ARBA" id="ARBA00010641"/>
    </source>
</evidence>
<dbReference type="SUPFAM" id="SSF88946">
    <property type="entry name" value="Sigma2 domain of RNA polymerase sigma factors"/>
    <property type="match status" value="1"/>
</dbReference>
<evidence type="ECO:0000256" key="4">
    <source>
        <dbReference type="ARBA" id="ARBA00023163"/>
    </source>
</evidence>
<dbReference type="AlphaFoldDB" id="A0A380C531"/>
<dbReference type="GO" id="GO:0003677">
    <property type="term" value="F:DNA binding"/>
    <property type="evidence" value="ECO:0007669"/>
    <property type="project" value="InterPro"/>
</dbReference>
<dbReference type="Gene3D" id="1.10.1740.10">
    <property type="match status" value="1"/>
</dbReference>
<feature type="domain" description="RNA polymerase sigma factor 70 region 4 type 2" evidence="6">
    <location>
        <begin position="118"/>
        <end position="164"/>
    </location>
</feature>
<dbReference type="InterPro" id="IPR013324">
    <property type="entry name" value="RNA_pol_sigma_r3/r4-like"/>
</dbReference>
<dbReference type="InterPro" id="IPR014327">
    <property type="entry name" value="RNA_pol_sigma70_bacteroid"/>
</dbReference>
<dbReference type="GO" id="GO:0006352">
    <property type="term" value="P:DNA-templated transcription initiation"/>
    <property type="evidence" value="ECO:0007669"/>
    <property type="project" value="InterPro"/>
</dbReference>
<dbReference type="InterPro" id="IPR007627">
    <property type="entry name" value="RNA_pol_sigma70_r2"/>
</dbReference>
<keyword evidence="2" id="KW-0805">Transcription regulation</keyword>
<sequence>MKLTQQHIEQGIAGQFREFYLEYKDKVYRYALIHLREESQALDIVQEVFSKIWMRFEELDKNQNIKAYLYTVARNTVFDELRKIKIKHNYANTEGQRLPAVDNSNAEHIAFKDLEKVYQQAILQLPSERQRIYLLSKIEYLSNAEIADQLGISVNTVRDQLVKANKSVRAFILSHFEMSITILIFLRIL</sequence>
<dbReference type="NCBIfam" id="TIGR02985">
    <property type="entry name" value="Sig70_bacteroi1"/>
    <property type="match status" value="1"/>
</dbReference>
<gene>
    <name evidence="7" type="primary">sigV_4</name>
    <name evidence="7" type="ORF">NCTC11388_02235</name>
</gene>
<evidence type="ECO:0000259" key="6">
    <source>
        <dbReference type="Pfam" id="PF08281"/>
    </source>
</evidence>
<keyword evidence="3" id="KW-0731">Sigma factor</keyword>
<evidence type="ECO:0000313" key="7">
    <source>
        <dbReference type="EMBL" id="SUJ12957.1"/>
    </source>
</evidence>
<dbReference type="NCBIfam" id="TIGR02937">
    <property type="entry name" value="sigma70-ECF"/>
    <property type="match status" value="1"/>
</dbReference>
<dbReference type="Pfam" id="PF08281">
    <property type="entry name" value="Sigma70_r4_2"/>
    <property type="match status" value="1"/>
</dbReference>
<dbReference type="Proteomes" id="UP000254893">
    <property type="component" value="Unassembled WGS sequence"/>
</dbReference>
<feature type="domain" description="RNA polymerase sigma-70 region 2" evidence="5">
    <location>
        <begin position="20"/>
        <end position="83"/>
    </location>
</feature>
<evidence type="ECO:0000259" key="5">
    <source>
        <dbReference type="Pfam" id="PF04542"/>
    </source>
</evidence>
<proteinExistence type="inferred from homology"/>
<name>A0A380C531_SPHSI</name>
<keyword evidence="4" id="KW-0804">Transcription</keyword>
<dbReference type="PANTHER" id="PTHR43133">
    <property type="entry name" value="RNA POLYMERASE ECF-TYPE SIGMA FACTO"/>
    <property type="match status" value="1"/>
</dbReference>
<organism evidence="7 8">
    <name type="scientific">Sphingobacterium spiritivorum</name>
    <name type="common">Flavobacterium spiritivorum</name>
    <dbReference type="NCBI Taxonomy" id="258"/>
    <lineage>
        <taxon>Bacteria</taxon>
        <taxon>Pseudomonadati</taxon>
        <taxon>Bacteroidota</taxon>
        <taxon>Sphingobacteriia</taxon>
        <taxon>Sphingobacteriales</taxon>
        <taxon>Sphingobacteriaceae</taxon>
        <taxon>Sphingobacterium</taxon>
    </lineage>
</organism>
<dbReference type="EMBL" id="UGYW01000002">
    <property type="protein sequence ID" value="SUJ12957.1"/>
    <property type="molecule type" value="Genomic_DNA"/>
</dbReference>
<dbReference type="GO" id="GO:0016987">
    <property type="term" value="F:sigma factor activity"/>
    <property type="evidence" value="ECO:0007669"/>
    <property type="project" value="UniProtKB-KW"/>
</dbReference>
<evidence type="ECO:0000256" key="3">
    <source>
        <dbReference type="ARBA" id="ARBA00023082"/>
    </source>
</evidence>
<dbReference type="RefSeq" id="WP_115170152.1">
    <property type="nucleotide sequence ID" value="NZ_UGYW01000002.1"/>
</dbReference>
<dbReference type="PANTHER" id="PTHR43133:SF46">
    <property type="entry name" value="RNA POLYMERASE SIGMA-70 FACTOR ECF SUBFAMILY"/>
    <property type="match status" value="1"/>
</dbReference>
<dbReference type="SUPFAM" id="SSF88659">
    <property type="entry name" value="Sigma3 and sigma4 domains of RNA polymerase sigma factors"/>
    <property type="match status" value="1"/>
</dbReference>
<evidence type="ECO:0000256" key="2">
    <source>
        <dbReference type="ARBA" id="ARBA00023015"/>
    </source>
</evidence>
<accession>A0A380C531</accession>
<dbReference type="InterPro" id="IPR036388">
    <property type="entry name" value="WH-like_DNA-bd_sf"/>
</dbReference>
<comment type="similarity">
    <text evidence="1">Belongs to the sigma-70 factor family. ECF subfamily.</text>
</comment>
<reference evidence="7 8" key="1">
    <citation type="submission" date="2018-06" db="EMBL/GenBank/DDBJ databases">
        <authorList>
            <consortium name="Pathogen Informatics"/>
            <person name="Doyle S."/>
        </authorList>
    </citation>
    <scope>NUCLEOTIDE SEQUENCE [LARGE SCALE GENOMIC DNA]</scope>
    <source>
        <strain evidence="7 8">NCTC11388</strain>
    </source>
</reference>
<dbReference type="InterPro" id="IPR014284">
    <property type="entry name" value="RNA_pol_sigma-70_dom"/>
</dbReference>
<evidence type="ECO:0000313" key="8">
    <source>
        <dbReference type="Proteomes" id="UP000254893"/>
    </source>
</evidence>